<dbReference type="PANTHER" id="PTHR45947">
    <property type="entry name" value="SULFOQUINOVOSYL TRANSFERASE SQD2"/>
    <property type="match status" value="1"/>
</dbReference>
<dbReference type="PANTHER" id="PTHR45947:SF3">
    <property type="entry name" value="SULFOQUINOVOSYL TRANSFERASE SQD2"/>
    <property type="match status" value="1"/>
</dbReference>
<dbReference type="CDD" id="cd03801">
    <property type="entry name" value="GT4_PimA-like"/>
    <property type="match status" value="1"/>
</dbReference>
<evidence type="ECO:0000313" key="3">
    <source>
        <dbReference type="EMBL" id="HJH49168.1"/>
    </source>
</evidence>
<accession>A0A9D2VWH1</accession>
<reference evidence="3" key="1">
    <citation type="journal article" date="2021" name="PeerJ">
        <title>Extensive microbial diversity within the chicken gut microbiome revealed by metagenomics and culture.</title>
        <authorList>
            <person name="Gilroy R."/>
            <person name="Ravi A."/>
            <person name="Getino M."/>
            <person name="Pursley I."/>
            <person name="Horton D.L."/>
            <person name="Alikhan N.F."/>
            <person name="Baker D."/>
            <person name="Gharbi K."/>
            <person name="Hall N."/>
            <person name="Watson M."/>
            <person name="Adriaenssens E.M."/>
            <person name="Foster-Nyarko E."/>
            <person name="Jarju S."/>
            <person name="Secka A."/>
            <person name="Antonio M."/>
            <person name="Oren A."/>
            <person name="Chaudhuri R.R."/>
            <person name="La Ragione R."/>
            <person name="Hildebrand F."/>
            <person name="Pallen M.J."/>
        </authorList>
    </citation>
    <scope>NUCLEOTIDE SEQUENCE</scope>
    <source>
        <strain evidence="3">USAMLcec4-12693</strain>
    </source>
</reference>
<dbReference type="Pfam" id="PF13439">
    <property type="entry name" value="Glyco_transf_4"/>
    <property type="match status" value="1"/>
</dbReference>
<protein>
    <submittedName>
        <fullName evidence="3">Glycosyltransferase family 4 protein</fullName>
    </submittedName>
</protein>
<reference evidence="3" key="2">
    <citation type="submission" date="2021-09" db="EMBL/GenBank/DDBJ databases">
        <authorList>
            <person name="Gilroy R."/>
        </authorList>
    </citation>
    <scope>NUCLEOTIDE SEQUENCE</scope>
    <source>
        <strain evidence="3">USAMLcec4-12693</strain>
    </source>
</reference>
<dbReference type="Pfam" id="PF00534">
    <property type="entry name" value="Glycos_transf_1"/>
    <property type="match status" value="1"/>
</dbReference>
<dbReference type="SUPFAM" id="SSF53756">
    <property type="entry name" value="UDP-Glycosyltransferase/glycogen phosphorylase"/>
    <property type="match status" value="1"/>
</dbReference>
<dbReference type="InterPro" id="IPR050194">
    <property type="entry name" value="Glycosyltransferase_grp1"/>
</dbReference>
<evidence type="ECO:0000313" key="4">
    <source>
        <dbReference type="Proteomes" id="UP000813420"/>
    </source>
</evidence>
<name>A0A9D2VWH1_9FIRM</name>
<feature type="domain" description="Glycosyl transferase family 1" evidence="1">
    <location>
        <begin position="203"/>
        <end position="324"/>
    </location>
</feature>
<dbReference type="Gene3D" id="3.40.50.2000">
    <property type="entry name" value="Glycogen Phosphorylase B"/>
    <property type="match status" value="2"/>
</dbReference>
<dbReference type="InterPro" id="IPR001296">
    <property type="entry name" value="Glyco_trans_1"/>
</dbReference>
<sequence>MRILSISAQKPDSTGSGVYMTELIRAFVDKGYEQGAVAGIGPEDRPELPEGIRFYPVRFETEDLPFPVAGMSDEMPYRSTRYCDMTEEMTAQFSQAFLKVIDQAVRKLQPDVILCHHLYLLTALVRKHYPERRVYGFCHNTDLRQMQKNPLQRSFIAEQICDLDGIFALQAAQTAMISEIYGADTGKIHVVGIGYNDRIFFQSERKRNGSEIRIAYAGKIAEKKGVMSLLRAMEHLPYRTERVHLFLAGGAGNQKEYEEARSLARRCRYPVEFLGKLSQQNLAKLYNMCDIFVLPSFCEGLPLTPVEALACGDRVVMTDLPGIRPWLTECAPGADVLYVRPPRMRGVDEPVEEDLPGFEQRLAESLWTAARAVQEQGNLRKPAADLRRIRWEQVAARVGKAVGIL</sequence>
<gene>
    <name evidence="3" type="ORF">K8V39_02770</name>
</gene>
<dbReference type="EMBL" id="DYXE01000028">
    <property type="protein sequence ID" value="HJH49168.1"/>
    <property type="molecule type" value="Genomic_DNA"/>
</dbReference>
<comment type="caution">
    <text evidence="3">The sequence shown here is derived from an EMBL/GenBank/DDBJ whole genome shotgun (WGS) entry which is preliminary data.</text>
</comment>
<dbReference type="Proteomes" id="UP000813420">
    <property type="component" value="Unassembled WGS sequence"/>
</dbReference>
<organism evidence="3 4">
    <name type="scientific">Merdimonas faecis</name>
    <dbReference type="NCBI Taxonomy" id="1653435"/>
    <lineage>
        <taxon>Bacteria</taxon>
        <taxon>Bacillati</taxon>
        <taxon>Bacillota</taxon>
        <taxon>Clostridia</taxon>
        <taxon>Lachnospirales</taxon>
        <taxon>Lachnospiraceae</taxon>
        <taxon>Merdimonas</taxon>
    </lineage>
</organism>
<evidence type="ECO:0000259" key="1">
    <source>
        <dbReference type="Pfam" id="PF00534"/>
    </source>
</evidence>
<proteinExistence type="predicted"/>
<dbReference type="InterPro" id="IPR028098">
    <property type="entry name" value="Glyco_trans_4-like_N"/>
</dbReference>
<dbReference type="AlphaFoldDB" id="A0A9D2VWH1"/>
<feature type="domain" description="Glycosyltransferase subfamily 4-like N-terminal" evidence="2">
    <location>
        <begin position="15"/>
        <end position="194"/>
    </location>
</feature>
<evidence type="ECO:0000259" key="2">
    <source>
        <dbReference type="Pfam" id="PF13439"/>
    </source>
</evidence>
<dbReference type="GO" id="GO:0016757">
    <property type="term" value="F:glycosyltransferase activity"/>
    <property type="evidence" value="ECO:0007669"/>
    <property type="project" value="InterPro"/>
</dbReference>
<dbReference type="RefSeq" id="WP_277271658.1">
    <property type="nucleotide sequence ID" value="NZ_DYXE01000028.1"/>
</dbReference>